<organism evidence="4 5">
    <name type="scientific">Persicimonas caeni</name>
    <dbReference type="NCBI Taxonomy" id="2292766"/>
    <lineage>
        <taxon>Bacteria</taxon>
        <taxon>Deltaproteobacteria</taxon>
        <taxon>Bradymonadales</taxon>
        <taxon>Bradymonadaceae</taxon>
        <taxon>Persicimonas</taxon>
    </lineage>
</organism>
<keyword evidence="2" id="KW-0472">Membrane</keyword>
<evidence type="ECO:0000313" key="4">
    <source>
        <dbReference type="EMBL" id="QDG49320.1"/>
    </source>
</evidence>
<keyword evidence="2" id="KW-0812">Transmembrane</keyword>
<feature type="domain" description="SHOCT" evidence="3">
    <location>
        <begin position="201"/>
        <end position="228"/>
    </location>
</feature>
<dbReference type="Pfam" id="PF09851">
    <property type="entry name" value="SHOCT"/>
    <property type="match status" value="1"/>
</dbReference>
<accession>A0A5B8XZ46</accession>
<keyword evidence="5" id="KW-1185">Reference proteome</keyword>
<evidence type="ECO:0000259" key="3">
    <source>
        <dbReference type="Pfam" id="PF09851"/>
    </source>
</evidence>
<evidence type="ECO:0000256" key="2">
    <source>
        <dbReference type="SAM" id="Phobius"/>
    </source>
</evidence>
<name>A0A4Y6PM39_PERCE</name>
<feature type="region of interest" description="Disordered" evidence="1">
    <location>
        <begin position="177"/>
        <end position="203"/>
    </location>
</feature>
<dbReference type="OrthoDB" id="5996503at2"/>
<dbReference type="Proteomes" id="UP000315995">
    <property type="component" value="Chromosome"/>
</dbReference>
<gene>
    <name evidence="4" type="ORF">FIV42_00785</name>
</gene>
<reference evidence="4 5" key="1">
    <citation type="submission" date="2019-06" db="EMBL/GenBank/DDBJ databases">
        <title>Persicimonas caeni gen. nov., sp. nov., a predatory bacterium isolated from solar saltern.</title>
        <authorList>
            <person name="Wang S."/>
        </authorList>
    </citation>
    <scope>NUCLEOTIDE SEQUENCE [LARGE SCALE GENOMIC DNA]</scope>
    <source>
        <strain evidence="4 5">YN101</strain>
    </source>
</reference>
<dbReference type="InterPro" id="IPR018649">
    <property type="entry name" value="SHOCT"/>
</dbReference>
<dbReference type="AlphaFoldDB" id="A0A4Y6PM39"/>
<sequence length="231" mass="26154">MPWATLRTMRVRSPDCITCQIQRIMWRLLMETLMILSLIGLALFIFFGVRFIHRRNGGGATDKESKEPTGVRRFREQHQEADERIIGAVDAWIGEIFELKASDQFTGSLLLTNKRLVFVGTSFRLGSADAERTQQISVDKIRTLDISADKALLALEVNDEYEYGMRDNPENREFLESVRRAKSQPSAPSHSSSTGGADPLEQLEKLKGLHDSGVLSDAEFEQKKRALLERV</sequence>
<accession>A0A4Y6PM39</accession>
<proteinExistence type="predicted"/>
<evidence type="ECO:0000256" key="1">
    <source>
        <dbReference type="SAM" id="MobiDB-lite"/>
    </source>
</evidence>
<feature type="compositionally biased region" description="Low complexity" evidence="1">
    <location>
        <begin position="183"/>
        <end position="193"/>
    </location>
</feature>
<protein>
    <submittedName>
        <fullName evidence="4">SHOCT domain-containing protein</fullName>
    </submittedName>
</protein>
<dbReference type="EMBL" id="CP041186">
    <property type="protein sequence ID" value="QDG49320.1"/>
    <property type="molecule type" value="Genomic_DNA"/>
</dbReference>
<evidence type="ECO:0000313" key="5">
    <source>
        <dbReference type="Proteomes" id="UP000315995"/>
    </source>
</evidence>
<keyword evidence="2" id="KW-1133">Transmembrane helix</keyword>
<feature type="transmembrane region" description="Helical" evidence="2">
    <location>
        <begin position="33"/>
        <end position="53"/>
    </location>
</feature>